<keyword evidence="2" id="KW-1185">Reference proteome</keyword>
<evidence type="ECO:0000313" key="2">
    <source>
        <dbReference type="Proteomes" id="UP000005045"/>
    </source>
</evidence>
<reference evidence="1 2" key="1">
    <citation type="submission" date="2008-03" db="EMBL/GenBank/DDBJ databases">
        <title>Sequencing of the draft genome and assembly of Burkholderia graminis C4D1M.</title>
        <authorList>
            <consortium name="US DOE Joint Genome Institute (JGI-PGF)"/>
            <person name="Copeland A."/>
            <person name="Lucas S."/>
            <person name="Lapidus A."/>
            <person name="Glavina del Rio T."/>
            <person name="Dalin E."/>
            <person name="Tice H."/>
            <person name="Bruce D."/>
            <person name="Goodwin L."/>
            <person name="Pitluck S."/>
            <person name="Larimer F."/>
            <person name="Land M.L."/>
            <person name="Hauser L."/>
            <person name="Tiedje J."/>
            <person name="Richardson P."/>
        </authorList>
    </citation>
    <scope>NUCLEOTIDE SEQUENCE [LARGE SCALE GENOMIC DNA]</scope>
    <source>
        <strain evidence="2">ATCC 700544 / DSM 17151 / LMG 18924 / NCIMB 13744 / C4D1M</strain>
    </source>
</reference>
<comment type="caution">
    <text evidence="1">The sequence shown here is derived from an EMBL/GenBank/DDBJ whole genome shotgun (WGS) entry which is preliminary data.</text>
</comment>
<evidence type="ECO:0000313" key="1">
    <source>
        <dbReference type="EMBL" id="EDT11673.1"/>
    </source>
</evidence>
<gene>
    <name evidence="1" type="ORF">BgramDRAFT_1279</name>
</gene>
<dbReference type="AlphaFoldDB" id="B1FW97"/>
<accession>B1FW97</accession>
<protein>
    <submittedName>
        <fullName evidence="1">Uncharacterized protein</fullName>
    </submittedName>
</protein>
<dbReference type="Proteomes" id="UP000005045">
    <property type="component" value="Unassembled WGS sequence"/>
</dbReference>
<organism evidence="1 2">
    <name type="scientific">Paraburkholderia graminis (strain ATCC 700544 / DSM 17151 / LMG 18924 / NCIMB 13744 / C4D1M)</name>
    <dbReference type="NCBI Taxonomy" id="396598"/>
    <lineage>
        <taxon>Bacteria</taxon>
        <taxon>Pseudomonadati</taxon>
        <taxon>Pseudomonadota</taxon>
        <taxon>Betaproteobacteria</taxon>
        <taxon>Burkholderiales</taxon>
        <taxon>Burkholderiaceae</taxon>
        <taxon>Paraburkholderia</taxon>
    </lineage>
</organism>
<dbReference type="EMBL" id="ABLD01000003">
    <property type="protein sequence ID" value="EDT11673.1"/>
    <property type="molecule type" value="Genomic_DNA"/>
</dbReference>
<sequence>MNEIAQTTLANVAAWQAGTPRNAVHANDQASSGLPG</sequence>
<name>B1FW97_PARG4</name>
<proteinExistence type="predicted"/>